<feature type="transmembrane region" description="Helical" evidence="1">
    <location>
        <begin position="12"/>
        <end position="32"/>
    </location>
</feature>
<feature type="transmembrane region" description="Helical" evidence="1">
    <location>
        <begin position="114"/>
        <end position="135"/>
    </location>
</feature>
<evidence type="ECO:0000313" key="3">
    <source>
        <dbReference type="Proteomes" id="UP001611075"/>
    </source>
</evidence>
<protein>
    <recommendedName>
        <fullName evidence="4">ABC transporter</fullName>
    </recommendedName>
</protein>
<sequence length="201" mass="20853">MRWAYLYARSRRLPAAIAVAVAVPATTWALWLAFGSGRIIPDQLTALTALLIGVALTPALAAPDEGLEATGSVRWPLRRAGHLLLAAALVVAVPLAAWPTGARFAPLWLVARDGVGLLGLCALAAVLIGTGLAWIPPLVWTLMAVAVTAPSTEPLRQASGWMLHHPSGTTSTLVATVLATAGLAAYATFGCPHHTTPNDHA</sequence>
<evidence type="ECO:0000313" key="2">
    <source>
        <dbReference type="EMBL" id="MFI0791499.1"/>
    </source>
</evidence>
<keyword evidence="3" id="KW-1185">Reference proteome</keyword>
<keyword evidence="1" id="KW-0472">Membrane</keyword>
<name>A0ABW7SEX9_9ACTN</name>
<evidence type="ECO:0008006" key="4">
    <source>
        <dbReference type="Google" id="ProtNLM"/>
    </source>
</evidence>
<gene>
    <name evidence="2" type="ORF">ACH4OY_02165</name>
</gene>
<reference evidence="2 3" key="1">
    <citation type="submission" date="2024-10" db="EMBL/GenBank/DDBJ databases">
        <title>The Natural Products Discovery Center: Release of the First 8490 Sequenced Strains for Exploring Actinobacteria Biosynthetic Diversity.</title>
        <authorList>
            <person name="Kalkreuter E."/>
            <person name="Kautsar S.A."/>
            <person name="Yang D."/>
            <person name="Bader C.D."/>
            <person name="Teijaro C.N."/>
            <person name="Fluegel L."/>
            <person name="Davis C.M."/>
            <person name="Simpson J.R."/>
            <person name="Lauterbach L."/>
            <person name="Steele A.D."/>
            <person name="Gui C."/>
            <person name="Meng S."/>
            <person name="Li G."/>
            <person name="Viehrig K."/>
            <person name="Ye F."/>
            <person name="Su P."/>
            <person name="Kiefer A.F."/>
            <person name="Nichols A."/>
            <person name="Cepeda A.J."/>
            <person name="Yan W."/>
            <person name="Fan B."/>
            <person name="Jiang Y."/>
            <person name="Adhikari A."/>
            <person name="Zheng C.-J."/>
            <person name="Schuster L."/>
            <person name="Cowan T.M."/>
            <person name="Smanski M.J."/>
            <person name="Chevrette M.G."/>
            <person name="De Carvalho L.P.S."/>
            <person name="Shen B."/>
        </authorList>
    </citation>
    <scope>NUCLEOTIDE SEQUENCE [LARGE SCALE GENOMIC DNA]</scope>
    <source>
        <strain evidence="2 3">NPDC021253</strain>
    </source>
</reference>
<accession>A0ABW7SEX9</accession>
<feature type="transmembrane region" description="Helical" evidence="1">
    <location>
        <begin position="83"/>
        <end position="102"/>
    </location>
</feature>
<proteinExistence type="predicted"/>
<evidence type="ECO:0000256" key="1">
    <source>
        <dbReference type="SAM" id="Phobius"/>
    </source>
</evidence>
<dbReference type="RefSeq" id="WP_396676155.1">
    <property type="nucleotide sequence ID" value="NZ_JBIRPU010000001.1"/>
</dbReference>
<dbReference type="EMBL" id="JBIRPU010000001">
    <property type="protein sequence ID" value="MFI0791499.1"/>
    <property type="molecule type" value="Genomic_DNA"/>
</dbReference>
<comment type="caution">
    <text evidence="2">The sequence shown here is derived from an EMBL/GenBank/DDBJ whole genome shotgun (WGS) entry which is preliminary data.</text>
</comment>
<keyword evidence="1" id="KW-0812">Transmembrane</keyword>
<organism evidence="2 3">
    <name type="scientific">Micromonospora rubida</name>
    <dbReference type="NCBI Taxonomy" id="2697657"/>
    <lineage>
        <taxon>Bacteria</taxon>
        <taxon>Bacillati</taxon>
        <taxon>Actinomycetota</taxon>
        <taxon>Actinomycetes</taxon>
        <taxon>Micromonosporales</taxon>
        <taxon>Micromonosporaceae</taxon>
        <taxon>Micromonospora</taxon>
    </lineage>
</organism>
<dbReference type="Proteomes" id="UP001611075">
    <property type="component" value="Unassembled WGS sequence"/>
</dbReference>
<keyword evidence="1" id="KW-1133">Transmembrane helix</keyword>